<keyword evidence="3" id="KW-1185">Reference proteome</keyword>
<protein>
    <submittedName>
        <fullName evidence="1 2">Uncharacterized protein</fullName>
    </submittedName>
</protein>
<sequence>MARVKRTIQKGINLVGYIYNHSFALNTMRRFTNKSEFVRYGVTRFVTTFLALQRLHTKKNNFIKMLN</sequence>
<gene>
    <name evidence="1" type="ORF">GLYMA_12G029000</name>
</gene>
<dbReference type="EMBL" id="CM000845">
    <property type="protein sequence ID" value="KRH24220.1"/>
    <property type="molecule type" value="Genomic_DNA"/>
</dbReference>
<accession>A0A0R0H0P2</accession>
<dbReference type="Proteomes" id="UP000008827">
    <property type="component" value="Chromosome 12"/>
</dbReference>
<organism evidence="1">
    <name type="scientific">Glycine max</name>
    <name type="common">Soybean</name>
    <name type="synonym">Glycine hispida</name>
    <dbReference type="NCBI Taxonomy" id="3847"/>
    <lineage>
        <taxon>Eukaryota</taxon>
        <taxon>Viridiplantae</taxon>
        <taxon>Streptophyta</taxon>
        <taxon>Embryophyta</taxon>
        <taxon>Tracheophyta</taxon>
        <taxon>Spermatophyta</taxon>
        <taxon>Magnoliopsida</taxon>
        <taxon>eudicotyledons</taxon>
        <taxon>Gunneridae</taxon>
        <taxon>Pentapetalae</taxon>
        <taxon>rosids</taxon>
        <taxon>fabids</taxon>
        <taxon>Fabales</taxon>
        <taxon>Fabaceae</taxon>
        <taxon>Papilionoideae</taxon>
        <taxon>50 kb inversion clade</taxon>
        <taxon>NPAAA clade</taxon>
        <taxon>indigoferoid/millettioid clade</taxon>
        <taxon>Phaseoleae</taxon>
        <taxon>Glycine</taxon>
        <taxon>Glycine subgen. Soja</taxon>
    </lineage>
</organism>
<name>A0A0R0H0P2_SOYBN</name>
<evidence type="ECO:0000313" key="2">
    <source>
        <dbReference type="EnsemblPlants" id="KRH24220"/>
    </source>
</evidence>
<dbReference type="Gramene" id="KRH24220">
    <property type="protein sequence ID" value="KRH24220"/>
    <property type="gene ID" value="GLYMA_12G029000"/>
</dbReference>
<dbReference type="EnsemblPlants" id="KRH24220">
    <property type="protein sequence ID" value="KRH24220"/>
    <property type="gene ID" value="GLYMA_12G029000"/>
</dbReference>
<reference evidence="2" key="2">
    <citation type="submission" date="2018-02" db="UniProtKB">
        <authorList>
            <consortium name="EnsemblPlants"/>
        </authorList>
    </citation>
    <scope>IDENTIFICATION</scope>
    <source>
        <strain evidence="2">Williams 82</strain>
    </source>
</reference>
<reference evidence="1" key="3">
    <citation type="submission" date="2018-07" db="EMBL/GenBank/DDBJ databases">
        <title>WGS assembly of Glycine max.</title>
        <authorList>
            <person name="Schmutz J."/>
            <person name="Cannon S."/>
            <person name="Schlueter J."/>
            <person name="Ma J."/>
            <person name="Mitros T."/>
            <person name="Nelson W."/>
            <person name="Hyten D."/>
            <person name="Song Q."/>
            <person name="Thelen J."/>
            <person name="Cheng J."/>
            <person name="Xu D."/>
            <person name="Hellsten U."/>
            <person name="May G."/>
            <person name="Yu Y."/>
            <person name="Sakurai T."/>
            <person name="Umezawa T."/>
            <person name="Bhattacharyya M."/>
            <person name="Sandhu D."/>
            <person name="Valliyodan B."/>
            <person name="Lindquist E."/>
            <person name="Peto M."/>
            <person name="Grant D."/>
            <person name="Shu S."/>
            <person name="Goodstein D."/>
            <person name="Barry K."/>
            <person name="Futrell-Griggs M."/>
            <person name="Abernathy B."/>
            <person name="Du J."/>
            <person name="Tian Z."/>
            <person name="Zhu L."/>
            <person name="Gill N."/>
            <person name="Joshi T."/>
            <person name="Libault M."/>
            <person name="Sethuraman A."/>
            <person name="Zhang X."/>
            <person name="Shinozaki K."/>
            <person name="Nguyen H."/>
            <person name="Wing R."/>
            <person name="Cregan P."/>
            <person name="Specht J."/>
            <person name="Grimwood J."/>
            <person name="Rokhsar D."/>
            <person name="Stacey G."/>
            <person name="Shoemaker R."/>
            <person name="Jackson S."/>
        </authorList>
    </citation>
    <scope>NUCLEOTIDE SEQUENCE</scope>
    <source>
        <tissue evidence="1">Callus</tissue>
    </source>
</reference>
<proteinExistence type="predicted"/>
<evidence type="ECO:0000313" key="1">
    <source>
        <dbReference type="EMBL" id="KRH24220.1"/>
    </source>
</evidence>
<dbReference type="OMA" id="HSFALNT"/>
<dbReference type="InParanoid" id="A0A0R0H0P2"/>
<evidence type="ECO:0000313" key="3">
    <source>
        <dbReference type="Proteomes" id="UP000008827"/>
    </source>
</evidence>
<reference evidence="1 2" key="1">
    <citation type="journal article" date="2010" name="Nature">
        <title>Genome sequence of the palaeopolyploid soybean.</title>
        <authorList>
            <person name="Schmutz J."/>
            <person name="Cannon S.B."/>
            <person name="Schlueter J."/>
            <person name="Ma J."/>
            <person name="Mitros T."/>
            <person name="Nelson W."/>
            <person name="Hyten D.L."/>
            <person name="Song Q."/>
            <person name="Thelen J.J."/>
            <person name="Cheng J."/>
            <person name="Xu D."/>
            <person name="Hellsten U."/>
            <person name="May G.D."/>
            <person name="Yu Y."/>
            <person name="Sakurai T."/>
            <person name="Umezawa T."/>
            <person name="Bhattacharyya M.K."/>
            <person name="Sandhu D."/>
            <person name="Valliyodan B."/>
            <person name="Lindquist E."/>
            <person name="Peto M."/>
            <person name="Grant D."/>
            <person name="Shu S."/>
            <person name="Goodstein D."/>
            <person name="Barry K."/>
            <person name="Futrell-Griggs M."/>
            <person name="Abernathy B."/>
            <person name="Du J."/>
            <person name="Tian Z."/>
            <person name="Zhu L."/>
            <person name="Gill N."/>
            <person name="Joshi T."/>
            <person name="Libault M."/>
            <person name="Sethuraman A."/>
            <person name="Zhang X.-C."/>
            <person name="Shinozaki K."/>
            <person name="Nguyen H.T."/>
            <person name="Wing R.A."/>
            <person name="Cregan P."/>
            <person name="Specht J."/>
            <person name="Grimwood J."/>
            <person name="Rokhsar D."/>
            <person name="Stacey G."/>
            <person name="Shoemaker R.C."/>
            <person name="Jackson S.A."/>
        </authorList>
    </citation>
    <scope>NUCLEOTIDE SEQUENCE</scope>
    <source>
        <strain evidence="2">cv. Williams 82</strain>
        <tissue evidence="1">Callus</tissue>
    </source>
</reference>
<dbReference type="AlphaFoldDB" id="A0A0R0H0P2"/>